<dbReference type="AlphaFoldDB" id="A0A4U5LV51"/>
<comment type="caution">
    <text evidence="2">The sequence shown here is derived from an EMBL/GenBank/DDBJ whole genome shotgun (WGS) entry which is preliminary data.</text>
</comment>
<protein>
    <submittedName>
        <fullName evidence="2">Uncharacterized protein</fullName>
    </submittedName>
</protein>
<evidence type="ECO:0000313" key="3">
    <source>
        <dbReference type="Proteomes" id="UP000298663"/>
    </source>
</evidence>
<dbReference type="EMBL" id="AZBU02000012">
    <property type="protein sequence ID" value="TKR60011.1"/>
    <property type="molecule type" value="Genomic_DNA"/>
</dbReference>
<accession>A0A4U5LV51</accession>
<name>A0A4U5LV51_STECR</name>
<reference evidence="2 3" key="2">
    <citation type="journal article" date="2019" name="G3 (Bethesda)">
        <title>Hybrid Assembly of the Genome of the Entomopathogenic Nematode Steinernema carpocapsae Identifies the X-Chromosome.</title>
        <authorList>
            <person name="Serra L."/>
            <person name="Macchietto M."/>
            <person name="Macias-Munoz A."/>
            <person name="McGill C.J."/>
            <person name="Rodriguez I.M."/>
            <person name="Rodriguez B."/>
            <person name="Murad R."/>
            <person name="Mortazavi A."/>
        </authorList>
    </citation>
    <scope>NUCLEOTIDE SEQUENCE [LARGE SCALE GENOMIC DNA]</scope>
    <source>
        <strain evidence="2 3">ALL</strain>
    </source>
</reference>
<feature type="compositionally biased region" description="Acidic residues" evidence="1">
    <location>
        <begin position="152"/>
        <end position="163"/>
    </location>
</feature>
<reference evidence="2 3" key="1">
    <citation type="journal article" date="2015" name="Genome Biol.">
        <title>Comparative genomics of Steinernema reveals deeply conserved gene regulatory networks.</title>
        <authorList>
            <person name="Dillman A.R."/>
            <person name="Macchietto M."/>
            <person name="Porter C.F."/>
            <person name="Rogers A."/>
            <person name="Williams B."/>
            <person name="Antoshechkin I."/>
            <person name="Lee M.M."/>
            <person name="Goodwin Z."/>
            <person name="Lu X."/>
            <person name="Lewis E.E."/>
            <person name="Goodrich-Blair H."/>
            <person name="Stock S.P."/>
            <person name="Adams B.J."/>
            <person name="Sternberg P.W."/>
            <person name="Mortazavi A."/>
        </authorList>
    </citation>
    <scope>NUCLEOTIDE SEQUENCE [LARGE SCALE GENOMIC DNA]</scope>
    <source>
        <strain evidence="2 3">ALL</strain>
    </source>
</reference>
<dbReference type="Proteomes" id="UP000298663">
    <property type="component" value="Unassembled WGS sequence"/>
</dbReference>
<feature type="compositionally biased region" description="Polar residues" evidence="1">
    <location>
        <begin position="177"/>
        <end position="186"/>
    </location>
</feature>
<feature type="region of interest" description="Disordered" evidence="1">
    <location>
        <begin position="116"/>
        <end position="186"/>
    </location>
</feature>
<evidence type="ECO:0000256" key="1">
    <source>
        <dbReference type="SAM" id="MobiDB-lite"/>
    </source>
</evidence>
<sequence length="186" mass="21176">MHRLLSFRGGRVCVLFVSILQARRHERRHVLLGPETNAPPRLLRYDHQQVSGRRAEQTWVDNDLPRLLSRTDLPRVRTARDVQVYVPPNPEHPGRIHKLLNIVCQALFPLPASVEPFAGDDQGVDGEGDNIAGRGEQEDDQEAPNQAPEASPEIEPEDMEFDLEAVTRGRRRDCLEQLNQTKKSRI</sequence>
<gene>
    <name evidence="2" type="ORF">L596_029606</name>
</gene>
<evidence type="ECO:0000313" key="2">
    <source>
        <dbReference type="EMBL" id="TKR60011.1"/>
    </source>
</evidence>
<organism evidence="2 3">
    <name type="scientific">Steinernema carpocapsae</name>
    <name type="common">Entomopathogenic nematode</name>
    <dbReference type="NCBI Taxonomy" id="34508"/>
    <lineage>
        <taxon>Eukaryota</taxon>
        <taxon>Metazoa</taxon>
        <taxon>Ecdysozoa</taxon>
        <taxon>Nematoda</taxon>
        <taxon>Chromadorea</taxon>
        <taxon>Rhabditida</taxon>
        <taxon>Tylenchina</taxon>
        <taxon>Panagrolaimomorpha</taxon>
        <taxon>Strongyloidoidea</taxon>
        <taxon>Steinernematidae</taxon>
        <taxon>Steinernema</taxon>
    </lineage>
</organism>
<proteinExistence type="predicted"/>
<keyword evidence="3" id="KW-1185">Reference proteome</keyword>